<evidence type="ECO:0000313" key="4">
    <source>
        <dbReference type="EMBL" id="TPR13451.1"/>
    </source>
</evidence>
<dbReference type="EMBL" id="QUAM01000004">
    <property type="protein sequence ID" value="TPR13451.1"/>
    <property type="molecule type" value="Genomic_DNA"/>
</dbReference>
<protein>
    <submittedName>
        <fullName evidence="4">Terminase small subunit</fullName>
    </submittedName>
</protein>
<sequence>MNKWDKIKNEYENTDISMRKLATKYDVNYSTLRVKKNKEQWNKNENIINGVTGLENSGLTNKEQEFCIEYLNDFNATRAYRDVYKCKYRTARVKGCQLLAKDNIKQNINDLKKSMQGEKLLTTSDVVDKLIEMFFINTNEYVKWGNRDVVDEETGETYKKSYLYLKDSEEVDTSLIDGVSLGVNGASVKPYNKMQIAKLLLEYLPQGKTGDKVDPVVNAVSQSMATNKQDKIRIENEYKKRLLKQLDGADSQQMSQLGKLMDILENSDTDNEQAHMNDVEE</sequence>
<dbReference type="InterPro" id="IPR007889">
    <property type="entry name" value="HTH_Psq"/>
</dbReference>
<evidence type="ECO:0000259" key="3">
    <source>
        <dbReference type="Pfam" id="PF05225"/>
    </source>
</evidence>
<evidence type="ECO:0000256" key="1">
    <source>
        <dbReference type="ARBA" id="ARBA00022612"/>
    </source>
</evidence>
<proteinExistence type="predicted"/>
<dbReference type="PANTHER" id="PTHR41328:SF2">
    <property type="entry name" value="TERMINASE SMALL SUBUNIT"/>
    <property type="match status" value="1"/>
</dbReference>
<dbReference type="Pfam" id="PF03592">
    <property type="entry name" value="Terminase_2"/>
    <property type="match status" value="1"/>
</dbReference>
<dbReference type="InterPro" id="IPR005335">
    <property type="entry name" value="Terminase_ssu"/>
</dbReference>
<dbReference type="PANTHER" id="PTHR41328">
    <property type="entry name" value="TERMINASE SMALL SUBUNIT-RELATED"/>
    <property type="match status" value="1"/>
</dbReference>
<dbReference type="InterPro" id="IPR052404">
    <property type="entry name" value="SPP1-like_terminase"/>
</dbReference>
<accession>A0ABY2YSF3</accession>
<dbReference type="Proteomes" id="UP000767392">
    <property type="component" value="Unassembled WGS sequence"/>
</dbReference>
<feature type="domain" description="HTH psq-type" evidence="3">
    <location>
        <begin position="16"/>
        <end position="38"/>
    </location>
</feature>
<reference evidence="4 5" key="1">
    <citation type="submission" date="2018-08" db="EMBL/GenBank/DDBJ databases">
        <title>Comparative genomics of wild bee and flower associated Lactobacillus reveals potential adaptation to the bee host.</title>
        <authorList>
            <person name="Vuong H.Q."/>
            <person name="Mcfrederick Q.S."/>
        </authorList>
    </citation>
    <scope>NUCLEOTIDE SEQUENCE [LARGE SCALE GENOMIC DNA]</scope>
    <source>
        <strain evidence="4 5">HV_04</strain>
    </source>
</reference>
<comment type="caution">
    <text evidence="4">The sequence shown here is derived from an EMBL/GenBank/DDBJ whole genome shotgun (WGS) entry which is preliminary data.</text>
</comment>
<evidence type="ECO:0000313" key="5">
    <source>
        <dbReference type="Proteomes" id="UP000767392"/>
    </source>
</evidence>
<dbReference type="RefSeq" id="WP_105988202.1">
    <property type="nucleotide sequence ID" value="NZ_POST01000004.1"/>
</dbReference>
<keyword evidence="1" id="KW-1188">Viral release from host cell</keyword>
<keyword evidence="2" id="KW-0231">Viral genome packaging</keyword>
<keyword evidence="5" id="KW-1185">Reference proteome</keyword>
<dbReference type="InterPro" id="IPR038713">
    <property type="entry name" value="Terminase_Gp1_N_sf"/>
</dbReference>
<evidence type="ECO:0000256" key="2">
    <source>
        <dbReference type="ARBA" id="ARBA00023219"/>
    </source>
</evidence>
<gene>
    <name evidence="4" type="ORF">DY048_05975</name>
</gene>
<name>A0ABY2YSF3_9LACO</name>
<dbReference type="Gene3D" id="1.10.10.1400">
    <property type="entry name" value="Terminase, small subunit, N-terminal DNA-binding domain, HTH motif"/>
    <property type="match status" value="1"/>
</dbReference>
<organism evidence="4 5">
    <name type="scientific">Apilactobacillus timberlakei</name>
    <dbReference type="NCBI Taxonomy" id="2008380"/>
    <lineage>
        <taxon>Bacteria</taxon>
        <taxon>Bacillati</taxon>
        <taxon>Bacillota</taxon>
        <taxon>Bacilli</taxon>
        <taxon>Lactobacillales</taxon>
        <taxon>Lactobacillaceae</taxon>
        <taxon>Apilactobacillus</taxon>
    </lineage>
</organism>
<dbReference type="Pfam" id="PF05225">
    <property type="entry name" value="HTH_psq"/>
    <property type="match status" value="1"/>
</dbReference>